<keyword evidence="4" id="KW-1185">Reference proteome</keyword>
<dbReference type="EMBL" id="ANHZ02000003">
    <property type="protein sequence ID" value="EME37581.1"/>
    <property type="molecule type" value="Genomic_DNA"/>
</dbReference>
<reference evidence="3 4" key="1">
    <citation type="journal article" date="2014" name="Genome Announc.">
        <title>Draft Genome Sequence of Kocuria palustris PEL.</title>
        <authorList>
            <person name="Sharma G."/>
            <person name="Khatri I."/>
            <person name="Subramanian S."/>
        </authorList>
    </citation>
    <scope>NUCLEOTIDE SEQUENCE [LARGE SCALE GENOMIC DNA]</scope>
    <source>
        <strain evidence="3 4">PEL</strain>
    </source>
</reference>
<proteinExistence type="predicted"/>
<organism evidence="3 4">
    <name type="scientific">Kocuria palustris PEL</name>
    <dbReference type="NCBI Taxonomy" id="1236550"/>
    <lineage>
        <taxon>Bacteria</taxon>
        <taxon>Bacillati</taxon>
        <taxon>Actinomycetota</taxon>
        <taxon>Actinomycetes</taxon>
        <taxon>Micrococcales</taxon>
        <taxon>Micrococcaceae</taxon>
        <taxon>Kocuria</taxon>
    </lineage>
</organism>
<dbReference type="Pfam" id="PF02698">
    <property type="entry name" value="DUF218"/>
    <property type="match status" value="1"/>
</dbReference>
<dbReference type="AlphaFoldDB" id="M2XEN9"/>
<keyword evidence="1" id="KW-1133">Transmembrane helix</keyword>
<feature type="transmembrane region" description="Helical" evidence="1">
    <location>
        <begin position="20"/>
        <end position="41"/>
    </location>
</feature>
<feature type="domain" description="DUF218" evidence="2">
    <location>
        <begin position="53"/>
        <end position="182"/>
    </location>
</feature>
<dbReference type="RefSeq" id="WP_006213706.1">
    <property type="nucleotide sequence ID" value="NZ_ANHZ02000003.1"/>
</dbReference>
<comment type="caution">
    <text evidence="3">The sequence shown here is derived from an EMBL/GenBank/DDBJ whole genome shotgun (WGS) entry which is preliminary data.</text>
</comment>
<sequence>MSTTTRTGTRIPRRRRRLRALGLGTGALVLVWLVVCTVVVLHPDVTEDPQPADAVFVLGPADEARVAHARDLMDQGLAPTVVYATPQGDFGGGGEAATDEIGKPHCDQGKDYEVICFEPDPSTTQGEAMKMRELVAERGWDNIIVITMRPHVSRAQLIVDRCYSGQTQWSPIDYVDDYWRYPWMTFKAYVYQSAGFLKAWATPGCDTQLPGNPKSI</sequence>
<dbReference type="InterPro" id="IPR003848">
    <property type="entry name" value="DUF218"/>
</dbReference>
<evidence type="ECO:0000313" key="4">
    <source>
        <dbReference type="Proteomes" id="UP000009877"/>
    </source>
</evidence>
<dbReference type="CDD" id="cd06259">
    <property type="entry name" value="YdcF-like"/>
    <property type="match status" value="1"/>
</dbReference>
<evidence type="ECO:0000313" key="3">
    <source>
        <dbReference type="EMBL" id="EME37581.1"/>
    </source>
</evidence>
<keyword evidence="1" id="KW-0812">Transmembrane</keyword>
<gene>
    <name evidence="3" type="ORF">C884_01632</name>
</gene>
<evidence type="ECO:0000259" key="2">
    <source>
        <dbReference type="Pfam" id="PF02698"/>
    </source>
</evidence>
<keyword evidence="1" id="KW-0472">Membrane</keyword>
<evidence type="ECO:0000256" key="1">
    <source>
        <dbReference type="SAM" id="Phobius"/>
    </source>
</evidence>
<dbReference type="STRING" id="71999.KPaMU14_01100"/>
<name>M2XEN9_9MICC</name>
<protein>
    <recommendedName>
        <fullName evidence="2">DUF218 domain-containing protein</fullName>
    </recommendedName>
</protein>
<accession>M2XEN9</accession>
<dbReference type="Proteomes" id="UP000009877">
    <property type="component" value="Unassembled WGS sequence"/>
</dbReference>